<reference evidence="1" key="1">
    <citation type="submission" date="2022-08" db="EMBL/GenBank/DDBJ databases">
        <title>Genome Sequence of Pycnoporus sanguineus.</title>
        <authorList>
            <person name="Buettner E."/>
        </authorList>
    </citation>
    <scope>NUCLEOTIDE SEQUENCE</scope>
    <source>
        <strain evidence="1">CG-C14</strain>
    </source>
</reference>
<sequence>MKIKGKDQVDQENQEAEEDQAGQVDQTDQVGQVDQVDQENQDVEEGTKGQPNPPRPKEGVGHKSKVKEPDVFMGDHNQANKFLANLYLLFHCRPNNYPNDESMVVTALSYLCRDIRWWTEATQRLDDNGQPRGFSTWQHFGEDFLLVFGEQDLVQTAAVQLATM</sequence>
<organism evidence="1 2">
    <name type="scientific">Trametes sanguinea</name>
    <dbReference type="NCBI Taxonomy" id="158606"/>
    <lineage>
        <taxon>Eukaryota</taxon>
        <taxon>Fungi</taxon>
        <taxon>Dikarya</taxon>
        <taxon>Basidiomycota</taxon>
        <taxon>Agaricomycotina</taxon>
        <taxon>Agaricomycetes</taxon>
        <taxon>Polyporales</taxon>
        <taxon>Polyporaceae</taxon>
        <taxon>Trametes</taxon>
    </lineage>
</organism>
<dbReference type="Proteomes" id="UP001144978">
    <property type="component" value="Unassembled WGS sequence"/>
</dbReference>
<evidence type="ECO:0000313" key="1">
    <source>
        <dbReference type="EMBL" id="KAJ3009440.1"/>
    </source>
</evidence>
<dbReference type="EMBL" id="JANSHE010000549">
    <property type="protein sequence ID" value="KAJ3009440.1"/>
    <property type="molecule type" value="Genomic_DNA"/>
</dbReference>
<evidence type="ECO:0000313" key="2">
    <source>
        <dbReference type="Proteomes" id="UP001144978"/>
    </source>
</evidence>
<comment type="caution">
    <text evidence="1">The sequence shown here is derived from an EMBL/GenBank/DDBJ whole genome shotgun (WGS) entry which is preliminary data.</text>
</comment>
<name>A0ACC1Q2L0_9APHY</name>
<gene>
    <name evidence="1" type="ORF">NUW54_g2781</name>
</gene>
<protein>
    <submittedName>
        <fullName evidence="1">Uncharacterized protein</fullName>
    </submittedName>
</protein>
<keyword evidence="2" id="KW-1185">Reference proteome</keyword>
<proteinExistence type="predicted"/>
<accession>A0ACC1Q2L0</accession>